<accession>A0A518IHG8</accession>
<protein>
    <recommendedName>
        <fullName evidence="5">Secreted protein</fullName>
    </recommendedName>
</protein>
<dbReference type="KEGG" id="gfm:Enr17x_45980"/>
<evidence type="ECO:0000313" key="3">
    <source>
        <dbReference type="EMBL" id="QDV52535.1"/>
    </source>
</evidence>
<keyword evidence="4" id="KW-1185">Reference proteome</keyword>
<sequence length="52" mass="6016" precursor="true">MKRYLFSILFLLCLTPFQLGCGGEEPPPQEEEKVDTEIDPEQEAEDMKNLDQ</sequence>
<feature type="compositionally biased region" description="Acidic residues" evidence="1">
    <location>
        <begin position="27"/>
        <end position="44"/>
    </location>
</feature>
<dbReference type="EMBL" id="CP037452">
    <property type="protein sequence ID" value="QDV52535.1"/>
    <property type="molecule type" value="Genomic_DNA"/>
</dbReference>
<organism evidence="3 4">
    <name type="scientific">Gimesia fumaroli</name>
    <dbReference type="NCBI Taxonomy" id="2527976"/>
    <lineage>
        <taxon>Bacteria</taxon>
        <taxon>Pseudomonadati</taxon>
        <taxon>Planctomycetota</taxon>
        <taxon>Planctomycetia</taxon>
        <taxon>Planctomycetales</taxon>
        <taxon>Planctomycetaceae</taxon>
        <taxon>Gimesia</taxon>
    </lineage>
</organism>
<proteinExistence type="predicted"/>
<evidence type="ECO:0000256" key="2">
    <source>
        <dbReference type="SAM" id="SignalP"/>
    </source>
</evidence>
<dbReference type="RefSeq" id="WP_198000733.1">
    <property type="nucleotide sequence ID" value="NZ_CP037452.1"/>
</dbReference>
<feature type="chain" id="PRO_5021720705" description="Secreted protein" evidence="2">
    <location>
        <begin position="21"/>
        <end position="52"/>
    </location>
</feature>
<dbReference type="Proteomes" id="UP000318313">
    <property type="component" value="Chromosome"/>
</dbReference>
<keyword evidence="2" id="KW-0732">Signal</keyword>
<name>A0A518IHG8_9PLAN</name>
<evidence type="ECO:0008006" key="5">
    <source>
        <dbReference type="Google" id="ProtNLM"/>
    </source>
</evidence>
<dbReference type="AlphaFoldDB" id="A0A518IHG8"/>
<evidence type="ECO:0000313" key="4">
    <source>
        <dbReference type="Proteomes" id="UP000318313"/>
    </source>
</evidence>
<feature type="region of interest" description="Disordered" evidence="1">
    <location>
        <begin position="21"/>
        <end position="52"/>
    </location>
</feature>
<gene>
    <name evidence="3" type="ORF">Enr17x_45980</name>
</gene>
<evidence type="ECO:0000256" key="1">
    <source>
        <dbReference type="SAM" id="MobiDB-lite"/>
    </source>
</evidence>
<feature type="signal peptide" evidence="2">
    <location>
        <begin position="1"/>
        <end position="20"/>
    </location>
</feature>
<reference evidence="3 4" key="1">
    <citation type="submission" date="2019-03" db="EMBL/GenBank/DDBJ databases">
        <title>Deep-cultivation of Planctomycetes and their phenomic and genomic characterization uncovers novel biology.</title>
        <authorList>
            <person name="Wiegand S."/>
            <person name="Jogler M."/>
            <person name="Boedeker C."/>
            <person name="Pinto D."/>
            <person name="Vollmers J."/>
            <person name="Rivas-Marin E."/>
            <person name="Kohn T."/>
            <person name="Peeters S.H."/>
            <person name="Heuer A."/>
            <person name="Rast P."/>
            <person name="Oberbeckmann S."/>
            <person name="Bunk B."/>
            <person name="Jeske O."/>
            <person name="Meyerdierks A."/>
            <person name="Storesund J.E."/>
            <person name="Kallscheuer N."/>
            <person name="Luecker S."/>
            <person name="Lage O.M."/>
            <person name="Pohl T."/>
            <person name="Merkel B.J."/>
            <person name="Hornburger P."/>
            <person name="Mueller R.-W."/>
            <person name="Bruemmer F."/>
            <person name="Labrenz M."/>
            <person name="Spormann A.M."/>
            <person name="Op den Camp H."/>
            <person name="Overmann J."/>
            <person name="Amann R."/>
            <person name="Jetten M.S.M."/>
            <person name="Mascher T."/>
            <person name="Medema M.H."/>
            <person name="Devos D.P."/>
            <person name="Kaster A.-K."/>
            <person name="Ovreas L."/>
            <person name="Rohde M."/>
            <person name="Galperin M.Y."/>
            <person name="Jogler C."/>
        </authorList>
    </citation>
    <scope>NUCLEOTIDE SEQUENCE [LARGE SCALE GENOMIC DNA]</scope>
    <source>
        <strain evidence="3 4">Enr17</strain>
    </source>
</reference>